<keyword evidence="2" id="KW-1185">Reference proteome</keyword>
<organism evidence="1 2">
    <name type="scientific">Streptomyces nanshensis</name>
    <dbReference type="NCBI Taxonomy" id="518642"/>
    <lineage>
        <taxon>Bacteria</taxon>
        <taxon>Bacillati</taxon>
        <taxon>Actinomycetota</taxon>
        <taxon>Actinomycetes</taxon>
        <taxon>Kitasatosporales</taxon>
        <taxon>Streptomycetaceae</taxon>
        <taxon>Streptomyces</taxon>
    </lineage>
</organism>
<gene>
    <name evidence="1" type="ORF">AN221_33100</name>
</gene>
<protein>
    <recommendedName>
        <fullName evidence="3">Pyrroloquinoline quinone biosynthesis protein PqqD</fullName>
    </recommendedName>
</protein>
<dbReference type="AlphaFoldDB" id="A0A1E7LJT6"/>
<dbReference type="OrthoDB" id="4318943at2"/>
<dbReference type="EMBL" id="LJGZ01000103">
    <property type="protein sequence ID" value="OEV16424.1"/>
    <property type="molecule type" value="Genomic_DNA"/>
</dbReference>
<dbReference type="InterPro" id="IPR008792">
    <property type="entry name" value="PQQD"/>
</dbReference>
<dbReference type="Pfam" id="PF05402">
    <property type="entry name" value="PqqD"/>
    <property type="match status" value="1"/>
</dbReference>
<evidence type="ECO:0000313" key="1">
    <source>
        <dbReference type="EMBL" id="OEV16424.1"/>
    </source>
</evidence>
<dbReference type="Proteomes" id="UP000175971">
    <property type="component" value="Unassembled WGS sequence"/>
</dbReference>
<evidence type="ECO:0008006" key="3">
    <source>
        <dbReference type="Google" id="ProtNLM"/>
    </source>
</evidence>
<reference evidence="1 2" key="1">
    <citation type="journal article" date="2016" name="Front. Microbiol.">
        <title>Comparative Genomics Analysis of Streptomyces Species Reveals Their Adaptation to the Marine Environment and Their Diversity at the Genomic Level.</title>
        <authorList>
            <person name="Tian X."/>
            <person name="Zhang Z."/>
            <person name="Yang T."/>
            <person name="Chen M."/>
            <person name="Li J."/>
            <person name="Chen F."/>
            <person name="Yang J."/>
            <person name="Li W."/>
            <person name="Zhang B."/>
            <person name="Zhang Z."/>
            <person name="Wu J."/>
            <person name="Zhang C."/>
            <person name="Long L."/>
            <person name="Xiao J."/>
        </authorList>
    </citation>
    <scope>NUCLEOTIDE SEQUENCE [LARGE SCALE GENOMIC DNA]</scope>
    <source>
        <strain evidence="1 2">SCSIO M10372</strain>
    </source>
</reference>
<sequence>MGETEIELTPASVLQRRVEARARRYRGRMYVAVREQALELDEVAQAIVRRIDGTSTLRGIAAVVAEEYGVPAENATGDTVEFAAQLLAHGVVEVVPG</sequence>
<accession>A0A1E7LJT6</accession>
<dbReference type="Gene3D" id="1.10.10.1150">
    <property type="entry name" value="Coenzyme PQQ synthesis protein D (PqqD)"/>
    <property type="match status" value="1"/>
</dbReference>
<comment type="caution">
    <text evidence="1">The sequence shown here is derived from an EMBL/GenBank/DDBJ whole genome shotgun (WGS) entry which is preliminary data.</text>
</comment>
<evidence type="ECO:0000313" key="2">
    <source>
        <dbReference type="Proteomes" id="UP000175971"/>
    </source>
</evidence>
<dbReference type="InterPro" id="IPR041881">
    <property type="entry name" value="PqqD_sf"/>
</dbReference>
<name>A0A1E7LJT6_9ACTN</name>
<dbReference type="PATRIC" id="fig|518642.7.peg.2814"/>
<proteinExistence type="predicted"/>
<dbReference type="RefSeq" id="WP_070203962.1">
    <property type="nucleotide sequence ID" value="NZ_LJGZ01000103.1"/>
</dbReference>